<feature type="region of interest" description="Disordered" evidence="1">
    <location>
        <begin position="223"/>
        <end position="276"/>
    </location>
</feature>
<dbReference type="EnsemblMetazoa" id="CLYHEMT011959.1">
    <property type="protein sequence ID" value="CLYHEMP011959.1"/>
    <property type="gene ID" value="CLYHEMG011959"/>
</dbReference>
<accession>A0A7M5UM70</accession>
<evidence type="ECO:0000313" key="3">
    <source>
        <dbReference type="Proteomes" id="UP000594262"/>
    </source>
</evidence>
<name>A0A7M5UM70_9CNID</name>
<sequence>MAKGSNYNFHIHDKFLPPRNTQFARHYILKKQREQTLKMRQVNLVAYDVSMVKSAPSPTYCFSKSCQCSRGSPLSEPDIPALRLPKAQRSPYAECNSYRHYTHTYLHRKPRAASSNTARYQRGLVNYQNYTSRQTRQISPTTPHSTSYNLDYRGLKQCYRKICNDDVESFKLLLKNQERFGKPKIPLSAKHHSDRVVIHNNNNGSFPPKKAPFVPQTFLRGQKKKISVSPSHMDKLLTHKSSKSSSPVEAKPAKEKPSPTQNKQTPIPQEEKLPKITEPTVMISLPSTVSSPVATTTTTAADSTTMSRDEFISINESMLEDDLMAVPSAEGLLLSRSSSSVSNIIEDMIKDHKIKTENDDENVAVAGDGNGHNQHTVSDEKEATSVSVEKPIVSDADIVEKGLFASQEIGFQVMDENGEEEKNIIWHDPEQEQKDQEQSEAILNSSKKLAARRKSEIKQLLEEYSTIAHELDQMTVN</sequence>
<dbReference type="Proteomes" id="UP000594262">
    <property type="component" value="Unplaced"/>
</dbReference>
<evidence type="ECO:0000256" key="1">
    <source>
        <dbReference type="SAM" id="MobiDB-lite"/>
    </source>
</evidence>
<keyword evidence="3" id="KW-1185">Reference proteome</keyword>
<evidence type="ECO:0000313" key="2">
    <source>
        <dbReference type="EnsemblMetazoa" id="CLYHEMP011959.1"/>
    </source>
</evidence>
<dbReference type="AlphaFoldDB" id="A0A7M5UM70"/>
<proteinExistence type="predicted"/>
<dbReference type="RefSeq" id="XP_066935974.1">
    <property type="nucleotide sequence ID" value="XM_067079873.1"/>
</dbReference>
<organism evidence="2 3">
    <name type="scientific">Clytia hemisphaerica</name>
    <dbReference type="NCBI Taxonomy" id="252671"/>
    <lineage>
        <taxon>Eukaryota</taxon>
        <taxon>Metazoa</taxon>
        <taxon>Cnidaria</taxon>
        <taxon>Hydrozoa</taxon>
        <taxon>Hydroidolina</taxon>
        <taxon>Leptothecata</taxon>
        <taxon>Obeliida</taxon>
        <taxon>Clytiidae</taxon>
        <taxon>Clytia</taxon>
    </lineage>
</organism>
<protein>
    <submittedName>
        <fullName evidence="2">Uncharacterized protein</fullName>
    </submittedName>
</protein>
<reference evidence="2" key="1">
    <citation type="submission" date="2021-01" db="UniProtKB">
        <authorList>
            <consortium name="EnsemblMetazoa"/>
        </authorList>
    </citation>
    <scope>IDENTIFICATION</scope>
</reference>
<feature type="compositionally biased region" description="Polar residues" evidence="1">
    <location>
        <begin position="258"/>
        <end position="267"/>
    </location>
</feature>
<feature type="region of interest" description="Disordered" evidence="1">
    <location>
        <begin position="367"/>
        <end position="386"/>
    </location>
</feature>
<dbReference type="GeneID" id="136823706"/>